<dbReference type="EMBL" id="CAJVQA010001725">
    <property type="protein sequence ID" value="CAG8524041.1"/>
    <property type="molecule type" value="Genomic_DNA"/>
</dbReference>
<organism evidence="1 2">
    <name type="scientific">Cetraspora pellucida</name>
    <dbReference type="NCBI Taxonomy" id="1433469"/>
    <lineage>
        <taxon>Eukaryota</taxon>
        <taxon>Fungi</taxon>
        <taxon>Fungi incertae sedis</taxon>
        <taxon>Mucoromycota</taxon>
        <taxon>Glomeromycotina</taxon>
        <taxon>Glomeromycetes</taxon>
        <taxon>Diversisporales</taxon>
        <taxon>Gigasporaceae</taxon>
        <taxon>Cetraspora</taxon>
    </lineage>
</organism>
<proteinExistence type="predicted"/>
<keyword evidence="2" id="KW-1185">Reference proteome</keyword>
<evidence type="ECO:0000313" key="1">
    <source>
        <dbReference type="EMBL" id="CAG8524041.1"/>
    </source>
</evidence>
<gene>
    <name evidence="1" type="ORF">CPELLU_LOCUS3527</name>
</gene>
<reference evidence="1" key="1">
    <citation type="submission" date="2021-06" db="EMBL/GenBank/DDBJ databases">
        <authorList>
            <person name="Kallberg Y."/>
            <person name="Tangrot J."/>
            <person name="Rosling A."/>
        </authorList>
    </citation>
    <scope>NUCLEOTIDE SEQUENCE</scope>
    <source>
        <strain evidence="1">FL966</strain>
    </source>
</reference>
<comment type="caution">
    <text evidence="1">The sequence shown here is derived from an EMBL/GenBank/DDBJ whole genome shotgun (WGS) entry which is preliminary data.</text>
</comment>
<protein>
    <submittedName>
        <fullName evidence="1">15132_t:CDS:1</fullName>
    </submittedName>
</protein>
<sequence>MLLKNEQKELEELIALLELFAQMTELIKGSYYLILNVCYQIEDSIPTH</sequence>
<dbReference type="AlphaFoldDB" id="A0A9N9FCE9"/>
<name>A0A9N9FCE9_9GLOM</name>
<accession>A0A9N9FCE9</accession>
<evidence type="ECO:0000313" key="2">
    <source>
        <dbReference type="Proteomes" id="UP000789759"/>
    </source>
</evidence>
<dbReference type="Proteomes" id="UP000789759">
    <property type="component" value="Unassembled WGS sequence"/>
</dbReference>